<dbReference type="Pfam" id="PF00700">
    <property type="entry name" value="Flagellin_C"/>
    <property type="match status" value="1"/>
</dbReference>
<dbReference type="RefSeq" id="WP_344512070.1">
    <property type="nucleotide sequence ID" value="NZ_BAAAQD010000030.1"/>
</dbReference>
<evidence type="ECO:0000313" key="6">
    <source>
        <dbReference type="EMBL" id="GAA1561658.1"/>
    </source>
</evidence>
<dbReference type="NCBIfam" id="TIGR02550">
    <property type="entry name" value="flagell_flgL"/>
    <property type="match status" value="1"/>
</dbReference>
<dbReference type="EMBL" id="BAAAQD010000030">
    <property type="protein sequence ID" value="GAA1561658.1"/>
    <property type="molecule type" value="Genomic_DNA"/>
</dbReference>
<dbReference type="InterPro" id="IPR046358">
    <property type="entry name" value="Flagellin_C"/>
</dbReference>
<dbReference type="PANTHER" id="PTHR42792">
    <property type="entry name" value="FLAGELLIN"/>
    <property type="match status" value="1"/>
</dbReference>
<proteinExistence type="inferred from homology"/>
<feature type="domain" description="Flagellin C-terminal" evidence="5">
    <location>
        <begin position="215"/>
        <end position="297"/>
    </location>
</feature>
<keyword evidence="3" id="KW-0975">Bacterial flagellum</keyword>
<name>A0ABP4NH73_9ACTN</name>
<dbReference type="InterPro" id="IPR001492">
    <property type="entry name" value="Flagellin"/>
</dbReference>
<comment type="similarity">
    <text evidence="2">Belongs to the bacterial flagellin family.</text>
</comment>
<evidence type="ECO:0000259" key="4">
    <source>
        <dbReference type="Pfam" id="PF00669"/>
    </source>
</evidence>
<evidence type="ECO:0000256" key="1">
    <source>
        <dbReference type="ARBA" id="ARBA00004365"/>
    </source>
</evidence>
<gene>
    <name evidence="6" type="primary">flgL</name>
    <name evidence="6" type="ORF">GCM10009827_098810</name>
</gene>
<keyword evidence="7" id="KW-1185">Reference proteome</keyword>
<organism evidence="6 7">
    <name type="scientific">Dactylosporangium maewongense</name>
    <dbReference type="NCBI Taxonomy" id="634393"/>
    <lineage>
        <taxon>Bacteria</taxon>
        <taxon>Bacillati</taxon>
        <taxon>Actinomycetota</taxon>
        <taxon>Actinomycetes</taxon>
        <taxon>Micromonosporales</taxon>
        <taxon>Micromonosporaceae</taxon>
        <taxon>Dactylosporangium</taxon>
    </lineage>
</organism>
<keyword evidence="6" id="KW-0969">Cilium</keyword>
<protein>
    <submittedName>
        <fullName evidence="6">Flagellar hook-associated protein FlgL</fullName>
    </submittedName>
</protein>
<evidence type="ECO:0000259" key="5">
    <source>
        <dbReference type="Pfam" id="PF00700"/>
    </source>
</evidence>
<evidence type="ECO:0000256" key="3">
    <source>
        <dbReference type="ARBA" id="ARBA00023143"/>
    </source>
</evidence>
<dbReference type="Pfam" id="PF00669">
    <property type="entry name" value="Flagellin_N"/>
    <property type="match status" value="1"/>
</dbReference>
<keyword evidence="6" id="KW-0966">Cell projection</keyword>
<comment type="caution">
    <text evidence="6">The sequence shown here is derived from an EMBL/GenBank/DDBJ whole genome shotgun (WGS) entry which is preliminary data.</text>
</comment>
<reference evidence="7" key="1">
    <citation type="journal article" date="2019" name="Int. J. Syst. Evol. Microbiol.">
        <title>The Global Catalogue of Microorganisms (GCM) 10K type strain sequencing project: providing services to taxonomists for standard genome sequencing and annotation.</title>
        <authorList>
            <consortium name="The Broad Institute Genomics Platform"/>
            <consortium name="The Broad Institute Genome Sequencing Center for Infectious Disease"/>
            <person name="Wu L."/>
            <person name="Ma J."/>
        </authorList>
    </citation>
    <scope>NUCLEOTIDE SEQUENCE [LARGE SCALE GENOMIC DNA]</scope>
    <source>
        <strain evidence="7">JCM 15933</strain>
    </source>
</reference>
<dbReference type="Proteomes" id="UP001501470">
    <property type="component" value="Unassembled WGS sequence"/>
</dbReference>
<accession>A0ABP4NH73</accession>
<dbReference type="InterPro" id="IPR013384">
    <property type="entry name" value="Flagell_FlgL"/>
</dbReference>
<evidence type="ECO:0000313" key="7">
    <source>
        <dbReference type="Proteomes" id="UP001501470"/>
    </source>
</evidence>
<dbReference type="SUPFAM" id="SSF64518">
    <property type="entry name" value="Phase 1 flagellin"/>
    <property type="match status" value="1"/>
</dbReference>
<evidence type="ECO:0000256" key="2">
    <source>
        <dbReference type="ARBA" id="ARBA00005709"/>
    </source>
</evidence>
<dbReference type="Gene3D" id="1.20.1330.10">
    <property type="entry name" value="f41 fragment of flagellin, N-terminal domain"/>
    <property type="match status" value="1"/>
</dbReference>
<dbReference type="PANTHER" id="PTHR42792:SF1">
    <property type="entry name" value="FLAGELLAR HOOK-ASSOCIATED PROTEIN 3"/>
    <property type="match status" value="1"/>
</dbReference>
<feature type="domain" description="Flagellin N-terminal" evidence="4">
    <location>
        <begin position="9"/>
        <end position="133"/>
    </location>
</feature>
<sequence>MPGFRVTERSMASNTLANLQVNLARNQQLQNQLSSGKLITKASDSPGGAVIAMQHRADVATLNQYSRNADDGMGWLDMADTALKSASTQMNRARELVLSGLSSGSGGSPEAREAIALEVDNLRDSMINLSNTTYLDRPIFGGSTPGTIAYDKNGDYQGDDGKINRTISGNATVRVDTGAEDVFGPEAGNGNVFKLLGSIADHLRNNPSGLQSDLAEVDTAQKRIQAGLSGVGSRYNQVSEMQQTAQNRVIDLKAQLSDVEDIDLPKTITELALQQTAYQAALAATAKVIQPSLVDFLR</sequence>
<keyword evidence="6" id="KW-0282">Flagellum</keyword>
<comment type="subcellular location">
    <subcellularLocation>
        <location evidence="1">Bacterial flagellum</location>
    </subcellularLocation>
</comment>
<dbReference type="InterPro" id="IPR001029">
    <property type="entry name" value="Flagellin_N"/>
</dbReference>